<dbReference type="CDD" id="cd04369">
    <property type="entry name" value="Bromodomain"/>
    <property type="match status" value="4"/>
</dbReference>
<dbReference type="PANTHER" id="PTHR45926">
    <property type="entry name" value="OSJNBA0053K19.4 PROTEIN"/>
    <property type="match status" value="1"/>
</dbReference>
<dbReference type="Gene3D" id="1.20.920.10">
    <property type="entry name" value="Bromodomain-like"/>
    <property type="match status" value="6"/>
</dbReference>
<feature type="domain" description="Bromo" evidence="4">
    <location>
        <begin position="548"/>
        <end position="620"/>
    </location>
</feature>
<sequence>MGTWKQTLLSILGRLKKEPGYVYFKYPVNPTELHIPLYPFLIRTPMDLGTVEAKLSSNEYTSASDAGIDIMVCFNNALLFNGPASTGSDVYKAAKCMRSLVCKQWKSKFQEDAPRVSFHINVPNDIAEHEKVPLSDANIAILMDMISRMKKKFEKALEPFIYCVDPERYPDYYENVSDPIALSVVEAKLELHGYDTAGHFAGEVRRIWNNCILYNGHDKLSRQAGKLSAKFEKYFSKALSDMGSSVVVIDDVSPKSAQKLPPIVLIPPTAQDPKPISSPIEVSTPITLKLTIPQTSIQKSVCLNIVNKLIKDKRSQIFRDPVPDSVVGYKQTISRPMDLRTVKSNIQKDLYISDHDFIADVTQIWENCRIFNGPSPIVDLANTLSQKFERDLLPLLGPAVSAPVIMAPPATPSLADTDAGVPITKVSSPVFVKSDDTASVQVKSVAELSSANDMGRVSADPIAIEDVSAVKEGLGIKAAAAPESKDPALPPALPSLTLLSNSTVPSSSPMTPARSQTAVVDSSASFIPSMPMTRSSSRLCSGILRSVCALELSGDFMDPLDPALYNYVGYDNYVSTRMDLKTVRKNLDADRYPTPNDFVSDVNLVFLNALRYPGTPILTKIASRFLLFHVETSFLEAFPGEFAKSNRDQPWVGAAKSALAEVGVFDYGRLFAEPVNPIIFNLVEYYDRVSSPRDLQTINRKLDAGVYASIEHFLSDVDLIWANCCAYHGETNRELSEVAINCRSVFLEAFERASRLVLSDLHVEPISVDAPAPVTKPTPKRPAPTPSVHLIRRLKKMDSQQIFHFPVDQTLYPEYVNFCPQPMDLGTVEARLLDGYYETAEKYVADVRLIFSNCAAYNAEGTLIRTLGDRMSVIFEANLEKVDIQASLNEIKAKAEHKRQLKAQKEKVREDKRLQVVQKAAKQNTSELKRPRPAQSLELTLESSSPLLGKHSKMPASLPKKFLKKPPHPSPGEELVFKTLPPRVPMSAMMRRKIVPVIRAKVQALRLTPSSILTSSSDESKKENDSGSLVQQSTDLLAPGSNGIKLRFGPQSKVRPNGSKFRNCKSNSSIFFSFAKSDAMDIDPSPNNVPEDVVVCSKDPCFPTSMIEDSALNLPLALPNRDIYMHGCSTMAFTLALPRSAIDSATRRALGLRRLHPDTPVSYQLRRLNFYIEGIPVEVLYLVLHSEEIVSSQLQISISPLSGKEWQSLIRVISDLEHAQAMLKRRDAFDALCEPLTEADTTLMLPALPTASSLQWFKQGFYLAQSSVGNVDPRASLHIIGMQGSFAVSIDGISI</sequence>
<dbReference type="InterPro" id="IPR036427">
    <property type="entry name" value="Bromodomain-like_sf"/>
</dbReference>
<dbReference type="SMART" id="SM00297">
    <property type="entry name" value="BROMO"/>
    <property type="match status" value="6"/>
</dbReference>
<dbReference type="PRINTS" id="PR00503">
    <property type="entry name" value="BROMODOMAIN"/>
</dbReference>
<feature type="domain" description="Bromo" evidence="4">
    <location>
        <begin position="152"/>
        <end position="222"/>
    </location>
</feature>
<name>A0A0H5R926_9EUKA</name>
<feature type="region of interest" description="Disordered" evidence="3">
    <location>
        <begin position="1013"/>
        <end position="1061"/>
    </location>
</feature>
<dbReference type="SUPFAM" id="SSF47370">
    <property type="entry name" value="Bromodomain"/>
    <property type="match status" value="6"/>
</dbReference>
<feature type="domain" description="Bromo" evidence="4">
    <location>
        <begin position="663"/>
        <end position="735"/>
    </location>
</feature>
<keyword evidence="1 2" id="KW-0103">Bromodomain</keyword>
<feature type="domain" description="Bromo" evidence="4">
    <location>
        <begin position="329"/>
        <end position="379"/>
    </location>
</feature>
<evidence type="ECO:0000313" key="5">
    <source>
        <dbReference type="EMBL" id="CRZ10630.1"/>
    </source>
</evidence>
<evidence type="ECO:0000256" key="3">
    <source>
        <dbReference type="SAM" id="MobiDB-lite"/>
    </source>
</evidence>
<dbReference type="EMBL" id="HACM01010188">
    <property type="protein sequence ID" value="CRZ10630.1"/>
    <property type="molecule type" value="Transcribed_RNA"/>
</dbReference>
<dbReference type="InterPro" id="IPR001487">
    <property type="entry name" value="Bromodomain"/>
</dbReference>
<accession>A0A0H5R926</accession>
<proteinExistence type="predicted"/>
<reference evidence="5" key="1">
    <citation type="submission" date="2015-04" db="EMBL/GenBank/DDBJ databases">
        <title>The genome sequence of the plant pathogenic Rhizarian Plasmodiophora brassicae reveals insights in its biotrophic life cycle and the origin of chitin synthesis.</title>
        <authorList>
            <person name="Schwelm A."/>
            <person name="Fogelqvist J."/>
            <person name="Knaust A."/>
            <person name="Julke S."/>
            <person name="Lilja T."/>
            <person name="Dhandapani V."/>
            <person name="Bonilla-Rosso G."/>
            <person name="Karlsson M."/>
            <person name="Shevchenko A."/>
            <person name="Choi S.R."/>
            <person name="Kim H.G."/>
            <person name="Park J.Y."/>
            <person name="Lim Y.P."/>
            <person name="Ludwig-Muller J."/>
            <person name="Dixelius C."/>
        </authorList>
    </citation>
    <scope>NUCLEOTIDE SEQUENCE</scope>
    <source>
        <tissue evidence="5">Potato root galls</tissue>
    </source>
</reference>
<dbReference type="PROSITE" id="PS00633">
    <property type="entry name" value="BROMODOMAIN_1"/>
    <property type="match status" value="1"/>
</dbReference>
<feature type="domain" description="Bromo" evidence="4">
    <location>
        <begin position="16"/>
        <end position="88"/>
    </location>
</feature>
<feature type="domain" description="Bromo" evidence="4">
    <location>
        <begin position="795"/>
        <end position="865"/>
    </location>
</feature>
<evidence type="ECO:0000259" key="4">
    <source>
        <dbReference type="PROSITE" id="PS50014"/>
    </source>
</evidence>
<evidence type="ECO:0000256" key="1">
    <source>
        <dbReference type="ARBA" id="ARBA00023117"/>
    </source>
</evidence>
<organism evidence="5">
    <name type="scientific">Spongospora subterranea</name>
    <dbReference type="NCBI Taxonomy" id="70186"/>
    <lineage>
        <taxon>Eukaryota</taxon>
        <taxon>Sar</taxon>
        <taxon>Rhizaria</taxon>
        <taxon>Endomyxa</taxon>
        <taxon>Phytomyxea</taxon>
        <taxon>Plasmodiophorida</taxon>
        <taxon>Plasmodiophoridae</taxon>
        <taxon>Spongospora</taxon>
    </lineage>
</organism>
<dbReference type="PROSITE" id="PS50014">
    <property type="entry name" value="BROMODOMAIN_2"/>
    <property type="match status" value="6"/>
</dbReference>
<evidence type="ECO:0000256" key="2">
    <source>
        <dbReference type="PROSITE-ProRule" id="PRU00035"/>
    </source>
</evidence>
<dbReference type="InterPro" id="IPR018359">
    <property type="entry name" value="Bromodomain_CS"/>
</dbReference>
<protein>
    <recommendedName>
        <fullName evidence="4">Bromo domain-containing protein</fullName>
    </recommendedName>
</protein>
<dbReference type="Pfam" id="PF00439">
    <property type="entry name" value="Bromodomain"/>
    <property type="match status" value="6"/>
</dbReference>